<protein>
    <submittedName>
        <fullName evidence="6">DEBR0S1_19350g1_1</fullName>
    </submittedName>
</protein>
<dbReference type="EMBL" id="CABFWN010000001">
    <property type="protein sequence ID" value="VUG16537.1"/>
    <property type="molecule type" value="Genomic_DNA"/>
</dbReference>
<sequence>MAAKGRRLVRKSKVATKGTKKAPVKPAAKKVSKAKKASIQKDEKPAKAVEDELDKDKIELGDDSTAEGSSDEDGEEEKGLSDIEQELQEEMESKNSKTTTTKKGVYKLTKPTAKGKSARNGQEQKKFGKRGVIYIGRIPHGFYEDELRKYFSQFGEITRLRLSRNRKTGNSKHYGFIEFSDPEVASIAAETMNNYLLFGHILKCAVIPPEKIHDELFNGANTKFTVVPWKELSEKKNDMPKTAEKWAELEKRADDHLKQKQEKLKEAGIDFDLSAL</sequence>
<gene>
    <name evidence="6" type="ORF">DEBR0S1_19350G</name>
</gene>
<keyword evidence="7" id="KW-1185">Reference proteome</keyword>
<feature type="compositionally biased region" description="Basic residues" evidence="5">
    <location>
        <begin position="1"/>
        <end position="38"/>
    </location>
</feature>
<evidence type="ECO:0000313" key="6">
    <source>
        <dbReference type="EMBL" id="VUG16537.1"/>
    </source>
</evidence>
<evidence type="ECO:0000313" key="7">
    <source>
        <dbReference type="Proteomes" id="UP000478008"/>
    </source>
</evidence>
<dbReference type="InterPro" id="IPR012677">
    <property type="entry name" value="Nucleotide-bd_a/b_plait_sf"/>
</dbReference>
<keyword evidence="3" id="KW-0539">Nucleus</keyword>
<dbReference type="PANTHER" id="PTHR46754">
    <property type="entry name" value="MKI67 FHA DOMAIN-INTERACTING NUCLEOLAR PHOSPHOPROTEIN"/>
    <property type="match status" value="1"/>
</dbReference>
<organism evidence="6 7">
    <name type="scientific">Dekkera bruxellensis</name>
    <name type="common">Brettanomyces custersii</name>
    <dbReference type="NCBI Taxonomy" id="5007"/>
    <lineage>
        <taxon>Eukaryota</taxon>
        <taxon>Fungi</taxon>
        <taxon>Dikarya</taxon>
        <taxon>Ascomycota</taxon>
        <taxon>Saccharomycotina</taxon>
        <taxon>Pichiomycetes</taxon>
        <taxon>Pichiales</taxon>
        <taxon>Pichiaceae</taxon>
        <taxon>Brettanomyces</taxon>
    </lineage>
</organism>
<dbReference type="InterPro" id="IPR000504">
    <property type="entry name" value="RRM_dom"/>
</dbReference>
<keyword evidence="2 4" id="KW-0694">RNA-binding</keyword>
<dbReference type="AlphaFoldDB" id="A0A3F2XZ47"/>
<evidence type="ECO:0000256" key="1">
    <source>
        <dbReference type="ARBA" id="ARBA00004604"/>
    </source>
</evidence>
<dbReference type="SMART" id="SM00360">
    <property type="entry name" value="RRM"/>
    <property type="match status" value="1"/>
</dbReference>
<reference evidence="6 7" key="1">
    <citation type="submission" date="2019-07" db="EMBL/GenBank/DDBJ databases">
        <authorList>
            <person name="Friedrich A."/>
            <person name="Schacherer J."/>
        </authorList>
    </citation>
    <scope>NUCLEOTIDE SEQUENCE [LARGE SCALE GENOMIC DNA]</scope>
</reference>
<proteinExistence type="predicted"/>
<evidence type="ECO:0000256" key="4">
    <source>
        <dbReference type="PROSITE-ProRule" id="PRU00176"/>
    </source>
</evidence>
<accession>A0A3F2XZ47</accession>
<dbReference type="Gene3D" id="3.30.70.330">
    <property type="match status" value="1"/>
</dbReference>
<dbReference type="InterPro" id="IPR035979">
    <property type="entry name" value="RBD_domain_sf"/>
</dbReference>
<feature type="compositionally biased region" description="Acidic residues" evidence="5">
    <location>
        <begin position="61"/>
        <end position="76"/>
    </location>
</feature>
<evidence type="ECO:0000256" key="2">
    <source>
        <dbReference type="ARBA" id="ARBA00022884"/>
    </source>
</evidence>
<dbReference type="SUPFAM" id="SSF54928">
    <property type="entry name" value="RNA-binding domain, RBD"/>
    <property type="match status" value="1"/>
</dbReference>
<dbReference type="Proteomes" id="UP000478008">
    <property type="component" value="Unassembled WGS sequence"/>
</dbReference>
<dbReference type="GO" id="GO:0005730">
    <property type="term" value="C:nucleolus"/>
    <property type="evidence" value="ECO:0007669"/>
    <property type="project" value="UniProtKB-SubCell"/>
</dbReference>
<comment type="subcellular location">
    <subcellularLocation>
        <location evidence="1">Nucleus</location>
        <location evidence="1">Nucleolus</location>
    </subcellularLocation>
</comment>
<name>A0A3F2XZ47_DEKBR</name>
<dbReference type="GO" id="GO:0003723">
    <property type="term" value="F:RNA binding"/>
    <property type="evidence" value="ECO:0007669"/>
    <property type="project" value="UniProtKB-UniRule"/>
</dbReference>
<dbReference type="STRING" id="5007.A0A3F2XZ47"/>
<evidence type="ECO:0000256" key="3">
    <source>
        <dbReference type="ARBA" id="ARBA00023242"/>
    </source>
</evidence>
<evidence type="ECO:0000256" key="5">
    <source>
        <dbReference type="SAM" id="MobiDB-lite"/>
    </source>
</evidence>
<dbReference type="PROSITE" id="PS50102">
    <property type="entry name" value="RRM"/>
    <property type="match status" value="1"/>
</dbReference>
<dbReference type="CDD" id="cd12307">
    <property type="entry name" value="RRM_NIFK_like"/>
    <property type="match status" value="1"/>
</dbReference>
<dbReference type="Pfam" id="PF00076">
    <property type="entry name" value="RRM_1"/>
    <property type="match status" value="1"/>
</dbReference>
<feature type="compositionally biased region" description="Basic and acidic residues" evidence="5">
    <location>
        <begin position="39"/>
        <end position="60"/>
    </location>
</feature>
<feature type="region of interest" description="Disordered" evidence="5">
    <location>
        <begin position="1"/>
        <end position="104"/>
    </location>
</feature>